<keyword evidence="2" id="KW-0813">Transport</keyword>
<feature type="domain" description="FAD-binding FR-type" evidence="11">
    <location>
        <begin position="1"/>
        <end position="101"/>
    </location>
</feature>
<evidence type="ECO:0000256" key="9">
    <source>
        <dbReference type="ARBA" id="ARBA00023014"/>
    </source>
</evidence>
<keyword evidence="7" id="KW-0249">Electron transport</keyword>
<keyword evidence="13" id="KW-1185">Reference proteome</keyword>
<dbReference type="Gene3D" id="3.40.50.80">
    <property type="entry name" value="Nucleotide-binding domain of ferredoxin-NADP reductase (FNR) module"/>
    <property type="match status" value="1"/>
</dbReference>
<dbReference type="RefSeq" id="WP_343770803.1">
    <property type="nucleotide sequence ID" value="NZ_BAAACF010000006.1"/>
</dbReference>
<dbReference type="InterPro" id="IPR037117">
    <property type="entry name" value="Dihydroorotate_DH_ele_sf"/>
</dbReference>
<comment type="caution">
    <text evidence="12">The sequence shown here is derived from an EMBL/GenBank/DDBJ whole genome shotgun (WGS) entry which is preliminary data.</text>
</comment>
<evidence type="ECO:0000256" key="5">
    <source>
        <dbReference type="ARBA" id="ARBA00022723"/>
    </source>
</evidence>
<evidence type="ECO:0000256" key="8">
    <source>
        <dbReference type="ARBA" id="ARBA00023004"/>
    </source>
</evidence>
<evidence type="ECO:0000256" key="3">
    <source>
        <dbReference type="ARBA" id="ARBA00022630"/>
    </source>
</evidence>
<dbReference type="Proteomes" id="UP001500339">
    <property type="component" value="Unassembled WGS sequence"/>
</dbReference>
<dbReference type="InterPro" id="IPR050353">
    <property type="entry name" value="PyrK_electron_transfer"/>
</dbReference>
<dbReference type="PANTHER" id="PTHR43513">
    <property type="entry name" value="DIHYDROOROTATE DEHYDROGENASE B (NAD(+)), ELECTRON TRANSFER SUBUNIT"/>
    <property type="match status" value="1"/>
</dbReference>
<evidence type="ECO:0000313" key="13">
    <source>
        <dbReference type="Proteomes" id="UP001500339"/>
    </source>
</evidence>
<dbReference type="CDD" id="cd06218">
    <property type="entry name" value="DHOD_e_trans"/>
    <property type="match status" value="1"/>
</dbReference>
<dbReference type="InterPro" id="IPR019480">
    <property type="entry name" value="Dihydroorotate_DH_Fe-S-bd"/>
</dbReference>
<keyword evidence="6" id="KW-0274">FAD</keyword>
<gene>
    <name evidence="12" type="primary">pyrK</name>
    <name evidence="12" type="ORF">GCM10008905_28880</name>
</gene>
<evidence type="ECO:0000256" key="1">
    <source>
        <dbReference type="ARBA" id="ARBA00006422"/>
    </source>
</evidence>
<keyword evidence="5" id="KW-0479">Metal-binding</keyword>
<dbReference type="InterPro" id="IPR039261">
    <property type="entry name" value="FNR_nucleotide-bd"/>
</dbReference>
<evidence type="ECO:0000256" key="10">
    <source>
        <dbReference type="ARBA" id="ARBA00034078"/>
    </source>
</evidence>
<sequence length="258" mass="28483">MKTTKGKVISNKCIKGKYYHLVIKCSPLAEEIKEGQILHIRCGSNEDPFLRRPFSVYRFHKENGEIEVVYIVKGKGTEIMTGFKSGDEIDLLGPTGNGYSLNESAKGIIIIGRGVGIASVISLAEKARKKYIKVIAVLSGKTKESILGEEFLNSIGCTVYSIQDEDGTSSMDNLKNILDKHINTDNINQMFTCGSNRVGKLLRDISLRYKIESYISLEEKMACGIGVCLACVCKTKDGYKTVCNHGPVFSTEEVSFDE</sequence>
<dbReference type="Gene3D" id="2.40.30.10">
    <property type="entry name" value="Translation factors"/>
    <property type="match status" value="1"/>
</dbReference>
<evidence type="ECO:0000256" key="4">
    <source>
        <dbReference type="ARBA" id="ARBA00022714"/>
    </source>
</evidence>
<keyword evidence="8" id="KW-0408">Iron</keyword>
<comment type="similarity">
    <text evidence="1">Belongs to the PyrK family.</text>
</comment>
<dbReference type="Gene3D" id="2.10.240.10">
    <property type="entry name" value="Dihydroorotate dehydrogenase, electron transfer subunit"/>
    <property type="match status" value="1"/>
</dbReference>
<protein>
    <submittedName>
        <fullName evidence="12">Dihydroorotate oxidase B electron transfer subunit</fullName>
    </submittedName>
</protein>
<keyword evidence="3" id="KW-0285">Flavoprotein</keyword>
<dbReference type="PANTHER" id="PTHR43513:SF3">
    <property type="entry name" value="DIHYDROOROTATE DEHYDROGENASE B (NAD(+)), ELECTRON TRANSFER SUBUNIT-RELATED"/>
    <property type="match status" value="1"/>
</dbReference>
<accession>A0ABP3UBE0</accession>
<name>A0ABP3UBE0_9CLOT</name>
<dbReference type="EMBL" id="BAAACF010000006">
    <property type="protein sequence ID" value="GAA0729187.1"/>
    <property type="molecule type" value="Genomic_DNA"/>
</dbReference>
<evidence type="ECO:0000256" key="7">
    <source>
        <dbReference type="ARBA" id="ARBA00022982"/>
    </source>
</evidence>
<dbReference type="InterPro" id="IPR017938">
    <property type="entry name" value="Riboflavin_synthase-like_b-brl"/>
</dbReference>
<dbReference type="PROSITE" id="PS51384">
    <property type="entry name" value="FAD_FR"/>
    <property type="match status" value="1"/>
</dbReference>
<dbReference type="InterPro" id="IPR017927">
    <property type="entry name" value="FAD-bd_FR_type"/>
</dbReference>
<dbReference type="PIRSF" id="PIRSF006816">
    <property type="entry name" value="Cyc3_hyd_g"/>
    <property type="match status" value="1"/>
</dbReference>
<evidence type="ECO:0000313" key="12">
    <source>
        <dbReference type="EMBL" id="GAA0729187.1"/>
    </source>
</evidence>
<dbReference type="SUPFAM" id="SSF52343">
    <property type="entry name" value="Ferredoxin reductase-like, C-terminal NADP-linked domain"/>
    <property type="match status" value="1"/>
</dbReference>
<dbReference type="InterPro" id="IPR012165">
    <property type="entry name" value="Cyt_c3_hydrogenase_gsu"/>
</dbReference>
<dbReference type="Pfam" id="PF10418">
    <property type="entry name" value="DHODB_Fe-S_bind"/>
    <property type="match status" value="1"/>
</dbReference>
<dbReference type="SUPFAM" id="SSF63380">
    <property type="entry name" value="Riboflavin synthase domain-like"/>
    <property type="match status" value="1"/>
</dbReference>
<evidence type="ECO:0000256" key="6">
    <source>
        <dbReference type="ARBA" id="ARBA00022827"/>
    </source>
</evidence>
<organism evidence="12 13">
    <name type="scientific">Clostridium malenominatum</name>
    <dbReference type="NCBI Taxonomy" id="1539"/>
    <lineage>
        <taxon>Bacteria</taxon>
        <taxon>Bacillati</taxon>
        <taxon>Bacillota</taxon>
        <taxon>Clostridia</taxon>
        <taxon>Eubacteriales</taxon>
        <taxon>Clostridiaceae</taxon>
        <taxon>Clostridium</taxon>
    </lineage>
</organism>
<reference evidence="13" key="1">
    <citation type="journal article" date="2019" name="Int. J. Syst. Evol. Microbiol.">
        <title>The Global Catalogue of Microorganisms (GCM) 10K type strain sequencing project: providing services to taxonomists for standard genome sequencing and annotation.</title>
        <authorList>
            <consortium name="The Broad Institute Genomics Platform"/>
            <consortium name="The Broad Institute Genome Sequencing Center for Infectious Disease"/>
            <person name="Wu L."/>
            <person name="Ma J."/>
        </authorList>
    </citation>
    <scope>NUCLEOTIDE SEQUENCE [LARGE SCALE GENOMIC DNA]</scope>
    <source>
        <strain evidence="13">JCM 1405</strain>
    </source>
</reference>
<evidence type="ECO:0000259" key="11">
    <source>
        <dbReference type="PROSITE" id="PS51384"/>
    </source>
</evidence>
<evidence type="ECO:0000256" key="2">
    <source>
        <dbReference type="ARBA" id="ARBA00022448"/>
    </source>
</evidence>
<comment type="cofactor">
    <cofactor evidence="10">
        <name>[2Fe-2S] cluster</name>
        <dbReference type="ChEBI" id="CHEBI:190135"/>
    </cofactor>
</comment>
<keyword evidence="4" id="KW-0001">2Fe-2S</keyword>
<keyword evidence="9" id="KW-0411">Iron-sulfur</keyword>
<proteinExistence type="inferred from homology"/>